<organism evidence="1 2">
    <name type="scientific">Marinifilum flexuosum</name>
    <dbReference type="NCBI Taxonomy" id="1117708"/>
    <lineage>
        <taxon>Bacteria</taxon>
        <taxon>Pseudomonadati</taxon>
        <taxon>Bacteroidota</taxon>
        <taxon>Bacteroidia</taxon>
        <taxon>Marinilabiliales</taxon>
        <taxon>Marinifilaceae</taxon>
    </lineage>
</organism>
<evidence type="ECO:0000313" key="1">
    <source>
        <dbReference type="EMBL" id="RKE02508.1"/>
    </source>
</evidence>
<protein>
    <submittedName>
        <fullName evidence="1">Uncharacterized protein</fullName>
    </submittedName>
</protein>
<sequence length="152" mass="17269">MSTLLNKLRKSLPMRLKYTIILFSLLSVFALSAKAQSDVTLKNCTKHLGTEFISDGQQYKALLSGGEIAEFHTTFYAGNHYRIVGATGKDEGNVIFSIYDQENHLIFTNREHKNSPYWDFKFENSMNCTIEAKLNQKNVSSGFVLMLIGFKQ</sequence>
<proteinExistence type="predicted"/>
<comment type="caution">
    <text evidence="1">The sequence shown here is derived from an EMBL/GenBank/DDBJ whole genome shotgun (WGS) entry which is preliminary data.</text>
</comment>
<accession>A0A419X474</accession>
<dbReference type="EMBL" id="RAPQ01000009">
    <property type="protein sequence ID" value="RKE02508.1"/>
    <property type="molecule type" value="Genomic_DNA"/>
</dbReference>
<evidence type="ECO:0000313" key="2">
    <source>
        <dbReference type="Proteomes" id="UP000284531"/>
    </source>
</evidence>
<keyword evidence="2" id="KW-1185">Reference proteome</keyword>
<dbReference type="AlphaFoldDB" id="A0A419X474"/>
<gene>
    <name evidence="1" type="ORF">BXY64_2598</name>
</gene>
<reference evidence="1 2" key="1">
    <citation type="submission" date="2018-09" db="EMBL/GenBank/DDBJ databases">
        <title>Genomic Encyclopedia of Archaeal and Bacterial Type Strains, Phase II (KMG-II): from individual species to whole genera.</title>
        <authorList>
            <person name="Goeker M."/>
        </authorList>
    </citation>
    <scope>NUCLEOTIDE SEQUENCE [LARGE SCALE GENOMIC DNA]</scope>
    <source>
        <strain evidence="1 2">DSM 21950</strain>
    </source>
</reference>
<name>A0A419X474_9BACT</name>
<dbReference type="Proteomes" id="UP000284531">
    <property type="component" value="Unassembled WGS sequence"/>
</dbReference>